<keyword evidence="1" id="KW-0472">Membrane</keyword>
<reference evidence="2" key="1">
    <citation type="submission" date="2021-03" db="EMBL/GenBank/DDBJ databases">
        <title>Proteiniclasticum marinus sp. nov., isolated from tidal flat sediment.</title>
        <authorList>
            <person name="Namirimu T."/>
            <person name="Yang J.-A."/>
            <person name="Yang S.-H."/>
            <person name="Kim Y.-J."/>
            <person name="Kwon K.K."/>
        </authorList>
    </citation>
    <scope>NUCLEOTIDE SEQUENCE</scope>
    <source>
        <strain evidence="2">SCR006</strain>
    </source>
</reference>
<dbReference type="AlphaFoldDB" id="A0A939KGR3"/>
<feature type="transmembrane region" description="Helical" evidence="1">
    <location>
        <begin position="49"/>
        <end position="68"/>
    </location>
</feature>
<evidence type="ECO:0008006" key="4">
    <source>
        <dbReference type="Google" id="ProtNLM"/>
    </source>
</evidence>
<organism evidence="2 3">
    <name type="scientific">Proteiniclasticum aestuarii</name>
    <dbReference type="NCBI Taxonomy" id="2817862"/>
    <lineage>
        <taxon>Bacteria</taxon>
        <taxon>Bacillati</taxon>
        <taxon>Bacillota</taxon>
        <taxon>Clostridia</taxon>
        <taxon>Eubacteriales</taxon>
        <taxon>Clostridiaceae</taxon>
        <taxon>Proteiniclasticum</taxon>
    </lineage>
</organism>
<accession>A0A939KGR3</accession>
<proteinExistence type="predicted"/>
<comment type="caution">
    <text evidence="2">The sequence shown here is derived from an EMBL/GenBank/DDBJ whole genome shotgun (WGS) entry which is preliminary data.</text>
</comment>
<gene>
    <name evidence="2" type="ORF">J3A84_06640</name>
</gene>
<dbReference type="RefSeq" id="WP_207599221.1">
    <property type="nucleotide sequence ID" value="NZ_JAFNJU010000004.1"/>
</dbReference>
<sequence>MSKNGRIMLSGALVLIALALYIIGIIILPETIGLQIQMDGSMGNNASKYVGLLIPFALTAGGAIYYYMKEEGKSLFVSFIGIAVFGVTFIMNL</sequence>
<feature type="transmembrane region" description="Helical" evidence="1">
    <location>
        <begin position="75"/>
        <end position="92"/>
    </location>
</feature>
<protein>
    <recommendedName>
        <fullName evidence="4">DUF1648 domain-containing protein</fullName>
    </recommendedName>
</protein>
<name>A0A939KGR3_9CLOT</name>
<keyword evidence="3" id="KW-1185">Reference proteome</keyword>
<keyword evidence="1" id="KW-1133">Transmembrane helix</keyword>
<evidence type="ECO:0000256" key="1">
    <source>
        <dbReference type="SAM" id="Phobius"/>
    </source>
</evidence>
<feature type="transmembrane region" description="Helical" evidence="1">
    <location>
        <begin position="7"/>
        <end position="29"/>
    </location>
</feature>
<keyword evidence="1" id="KW-0812">Transmembrane</keyword>
<evidence type="ECO:0000313" key="3">
    <source>
        <dbReference type="Proteomes" id="UP000664218"/>
    </source>
</evidence>
<dbReference type="EMBL" id="JAFNJU010000004">
    <property type="protein sequence ID" value="MBO1264704.1"/>
    <property type="molecule type" value="Genomic_DNA"/>
</dbReference>
<evidence type="ECO:0000313" key="2">
    <source>
        <dbReference type="EMBL" id="MBO1264704.1"/>
    </source>
</evidence>
<dbReference type="Proteomes" id="UP000664218">
    <property type="component" value="Unassembled WGS sequence"/>
</dbReference>